<sequence>MNGYNQGSSCCYFHPKEDVIGVCPLCLNERLLLLASKQGQLSSSSTGGIHGIIQGFPLKKLPINKLPKIFALGSFLNRFEFKHWKSENSDDFEVSTWSSQEDSISIKFEENGVASWENGEVNSKVSIEHCSKPWNPNLTKELTKEPKVTNNSMIEHGKPCASLRWRKRIGHLFQIIKGDLQKGQCVPHGKQGKWDQLDGEGLDEHSDKEEQRIKSVVG</sequence>
<dbReference type="Proteomes" id="UP000436088">
    <property type="component" value="Unassembled WGS sequence"/>
</dbReference>
<name>A0A6A3CC41_HIBSY</name>
<dbReference type="InterPro" id="IPR008004">
    <property type="entry name" value="OCTOPUS-like"/>
</dbReference>
<dbReference type="Pfam" id="PF05340">
    <property type="entry name" value="DUF740"/>
    <property type="match status" value="1"/>
</dbReference>
<feature type="region of interest" description="Disordered" evidence="1">
    <location>
        <begin position="183"/>
        <end position="218"/>
    </location>
</feature>
<evidence type="ECO:0000256" key="1">
    <source>
        <dbReference type="SAM" id="MobiDB-lite"/>
    </source>
</evidence>
<evidence type="ECO:0000313" key="3">
    <source>
        <dbReference type="Proteomes" id="UP000436088"/>
    </source>
</evidence>
<organism evidence="2 3">
    <name type="scientific">Hibiscus syriacus</name>
    <name type="common">Rose of Sharon</name>
    <dbReference type="NCBI Taxonomy" id="106335"/>
    <lineage>
        <taxon>Eukaryota</taxon>
        <taxon>Viridiplantae</taxon>
        <taxon>Streptophyta</taxon>
        <taxon>Embryophyta</taxon>
        <taxon>Tracheophyta</taxon>
        <taxon>Spermatophyta</taxon>
        <taxon>Magnoliopsida</taxon>
        <taxon>eudicotyledons</taxon>
        <taxon>Gunneridae</taxon>
        <taxon>Pentapetalae</taxon>
        <taxon>rosids</taxon>
        <taxon>malvids</taxon>
        <taxon>Malvales</taxon>
        <taxon>Malvaceae</taxon>
        <taxon>Malvoideae</taxon>
        <taxon>Hibiscus</taxon>
    </lineage>
</organism>
<dbReference type="OrthoDB" id="1924480at2759"/>
<comment type="caution">
    <text evidence="2">The sequence shown here is derived from an EMBL/GenBank/DDBJ whole genome shotgun (WGS) entry which is preliminary data.</text>
</comment>
<proteinExistence type="predicted"/>
<keyword evidence="3" id="KW-1185">Reference proteome</keyword>
<dbReference type="AlphaFoldDB" id="A0A6A3CC41"/>
<protein>
    <submittedName>
        <fullName evidence="2">Esterase</fullName>
    </submittedName>
</protein>
<reference evidence="2" key="1">
    <citation type="submission" date="2019-09" db="EMBL/GenBank/DDBJ databases">
        <title>Draft genome information of white flower Hibiscus syriacus.</title>
        <authorList>
            <person name="Kim Y.-M."/>
        </authorList>
    </citation>
    <scope>NUCLEOTIDE SEQUENCE [LARGE SCALE GENOMIC DNA]</scope>
    <source>
        <strain evidence="2">YM2019G1</strain>
    </source>
</reference>
<dbReference type="PANTHER" id="PTHR35995">
    <property type="entry name" value="OS04G0690500 PROTEIN"/>
    <property type="match status" value="1"/>
</dbReference>
<dbReference type="EMBL" id="VEPZ02000433">
    <property type="protein sequence ID" value="KAE8725048.1"/>
    <property type="molecule type" value="Genomic_DNA"/>
</dbReference>
<accession>A0A6A3CC41</accession>
<feature type="compositionally biased region" description="Basic and acidic residues" evidence="1">
    <location>
        <begin position="192"/>
        <end position="218"/>
    </location>
</feature>
<gene>
    <name evidence="2" type="ORF">F3Y22_tig00009023pilonHSYRG00210</name>
</gene>
<evidence type="ECO:0000313" key="2">
    <source>
        <dbReference type="EMBL" id="KAE8725048.1"/>
    </source>
</evidence>
<dbReference type="PANTHER" id="PTHR35995:SF1">
    <property type="entry name" value="OS04G0690500 PROTEIN"/>
    <property type="match status" value="1"/>
</dbReference>